<proteinExistence type="predicted"/>
<dbReference type="Proteomes" id="UP000005729">
    <property type="component" value="Chromosome"/>
</dbReference>
<dbReference type="Pfam" id="PF08721">
    <property type="entry name" value="Tn7_Tnp_TnsA_C"/>
    <property type="match status" value="1"/>
</dbReference>
<evidence type="ECO:0000313" key="4">
    <source>
        <dbReference type="Proteomes" id="UP000005729"/>
    </source>
</evidence>
<evidence type="ECO:0000259" key="1">
    <source>
        <dbReference type="Pfam" id="PF08721"/>
    </source>
</evidence>
<dbReference type="InterPro" id="IPR014833">
    <property type="entry name" value="TnsA_N"/>
</dbReference>
<accession>A0ABC8BIF8</accession>
<reference evidence="3 4" key="1">
    <citation type="journal article" date="2010" name="Environ. Microbiol.">
        <title>Annotation and overview of the Pseudomonas savastanoi pv. savastanoi NCPPB 3335 draft genome reveals the virulence gene complement of a tumour-inducing pathogen of woody hosts.</title>
        <authorList>
            <person name="Rodriguez-Palenzuela P."/>
            <person name="Matas I.M."/>
            <person name="Murillo J."/>
            <person name="Lopez-Solanilla E."/>
            <person name="Bardaji L."/>
            <person name="Perez-Martinez I."/>
            <person name="Rodriguez-Moskera M.E."/>
            <person name="Penyalver R."/>
            <person name="Lopez M.M."/>
            <person name="Quesada J.M."/>
            <person name="Biehl B.S."/>
            <person name="Perna N.T."/>
            <person name="Glasner J.D."/>
            <person name="Cabot E.L."/>
            <person name="Neeno-Eckwall E."/>
            <person name="Ramos C."/>
        </authorList>
    </citation>
    <scope>NUCLEOTIDE SEQUENCE [LARGE SCALE GENOMIC DNA]</scope>
    <source>
        <strain evidence="3 4">NCPPB 3335</strain>
    </source>
</reference>
<dbReference type="InterPro" id="IPR014832">
    <property type="entry name" value="TnsA_C"/>
</dbReference>
<evidence type="ECO:0000259" key="2">
    <source>
        <dbReference type="Pfam" id="PF08722"/>
    </source>
</evidence>
<protein>
    <submittedName>
        <fullName evidence="3">Transposase</fullName>
    </submittedName>
</protein>
<name>A0ABC8BIF8_PSESS</name>
<gene>
    <name evidence="3" type="ORF">PSA3335_25910</name>
</gene>
<sequence length="187" mass="22531">MLERDFILRTEFSKRVRNIISQPVSIPFITNGRTYKYTPDFLVQYQLGDRDIDDWPKPMLIEVKPEAEWRQNWRVWLPKWKAAWRYANQQGWSFHIHDESRIRDTALQNIKFLERYERMTFAPEDSDWILSTVREMGVAPVHYLLALHSCARYRGEGISHLWHLIATRRLACDIRLPLNNFLEVWEA</sequence>
<dbReference type="KEGG" id="psav:PSA3335_25910"/>
<evidence type="ECO:0000313" key="3">
    <source>
        <dbReference type="EMBL" id="ARD14190.1"/>
    </source>
</evidence>
<dbReference type="Pfam" id="PF08722">
    <property type="entry name" value="Tn7_TnsA-like_N"/>
    <property type="match status" value="1"/>
</dbReference>
<dbReference type="EMBL" id="CP008742">
    <property type="protein sequence ID" value="ARD14190.1"/>
    <property type="molecule type" value="Genomic_DNA"/>
</dbReference>
<feature type="domain" description="TnsA endonuclease C-terminal" evidence="1">
    <location>
        <begin position="102"/>
        <end position="174"/>
    </location>
</feature>
<organism evidence="3 4">
    <name type="scientific">Pseudomonas savastanoi pv. savastanoi NCPPB 3335</name>
    <dbReference type="NCBI Taxonomy" id="693985"/>
    <lineage>
        <taxon>Bacteria</taxon>
        <taxon>Pseudomonadati</taxon>
        <taxon>Pseudomonadota</taxon>
        <taxon>Gammaproteobacteria</taxon>
        <taxon>Pseudomonadales</taxon>
        <taxon>Pseudomonadaceae</taxon>
        <taxon>Pseudomonas</taxon>
    </lineage>
</organism>
<feature type="domain" description="TnsA endonuclease N-terminal" evidence="2">
    <location>
        <begin position="14"/>
        <end position="99"/>
    </location>
</feature>
<dbReference type="AlphaFoldDB" id="A0ABC8BIF8"/>
<dbReference type="RefSeq" id="WP_057446572.1">
    <property type="nucleotide sequence ID" value="NZ_CP008742.1"/>
</dbReference>